<evidence type="ECO:0000259" key="8">
    <source>
        <dbReference type="PROSITE" id="PS50600"/>
    </source>
</evidence>
<dbReference type="InterPro" id="IPR038765">
    <property type="entry name" value="Papain-like_cys_pep_sf"/>
</dbReference>
<evidence type="ECO:0000256" key="6">
    <source>
        <dbReference type="ARBA" id="ARBA00057729"/>
    </source>
</evidence>
<dbReference type="InterPro" id="IPR003653">
    <property type="entry name" value="Peptidase_C48_C"/>
</dbReference>
<dbReference type="PANTHER" id="PTHR47764:SF2">
    <property type="entry name" value="UBIQUITIN-LIKE PROTEASE FAMILY PROFILE DOMAIN-CONTAINING PROTEIN"/>
    <property type="match status" value="1"/>
</dbReference>
<dbReference type="PANTHER" id="PTHR47764">
    <property type="entry name" value="UBIQUITIN-LIKE-SPECIFIC PROTEASE 2B-RELATED"/>
    <property type="match status" value="1"/>
</dbReference>
<dbReference type="InterPro" id="IPR057375">
    <property type="entry name" value="ULP2A/B_PH"/>
</dbReference>
<dbReference type="Pfam" id="PF02902">
    <property type="entry name" value="Peptidase_C48"/>
    <property type="match status" value="1"/>
</dbReference>
<dbReference type="SUPFAM" id="SSF54001">
    <property type="entry name" value="Cysteine proteinases"/>
    <property type="match status" value="1"/>
</dbReference>
<sequence>MKSSPCRGSIDVFDFKEEDELPELAAGKFFGEFKNPDIDNDAIVKEDLLECVTQGANHGIKEVGSMPCVDVGALDCEHRCDNANSCNPLGIEGENFADKREFSGLDTTRDSDSTNLEQSCLKLDSNESRCFISEMERKDSILEAPPPGKGQIDHALMETPSKNEPVDVISDADESMSGNSLSSPTSETAEDGVSLNGYASDHSFGSMEMDDIDTEVVLCPDYVRYRDIYCTGAQLTFSHSCIKISGSPPRGNEGTFNFECGVDDLVDIVCQWMRRVETVIIKLRVITKDAVQANNVCSTSGIEELKIAVVDPNWCHKQEVITTLNVKYMAVWDVVVDMEMGMDDGHLLGRRCYFPNFDEPFEEVIYPKGDSDAVSISKRDVDLLQPDTFINDTIIDFYIKYLKNQIPPEERNRFHFFNSFFFRKLADMDKDPTSASDGRAAFLRVRKWTRKVDIFEKDYIFIPINFNLHWSLIVICHPGEVARLEDEDLDKSAKVPCILHMDSIKGSHTGIKNLIQSYLWEEWKERQKAALEDISSRFLNLRFVSLELPQQENSFDCGLFLLHYLELFLAESPVNFSPFKIINSSKFLDLNWFPPAEASLKRTLIQKLIFELLENRSLEVSSAACSDEDEPSEIPENHKNETGVDFDQSNLSSSQASQGIEMTLLSVSSMSSQCVNDTGLVLKDFLESGATAGSLLGRLPSFDHPSSFFHLNGAMPPIEEDAENGDHFVFLPSGDDTGFQQMVGITPQASSIPYSSRDLGTETSYSLGMSMQLEHDNVNSSPETSSCASDDSDVGIIENFPVREDVGTSQKEDTDDQRSLLTENKECLTESLVLLDASAVEGSQDPNKMYDGNGNNDVLPPTHQENSDILLHQDYDIVDSGEIACDNVQMIGNDHIEETHGQRADIMDNGEVGCDNVQVIADEHIEETHGQRADIMDNGEVGCDNVQVIADEHIEETHGQRPDIMDNGEVGCDNVQMIADDHIEETHGQQPDIMDKGEVGCDNVQMIADDPIEETHGQRADIMDNGEVGCDNVQMIGDDHIEEANGQRADIMDNGEVGCDNVQMIGDDHIEETNGQRADIMDNGEVGCDNVQMIADDHIEETNEQRPAKKLRLIPPPEGEGNLTLIGSPSKVSPL</sequence>
<feature type="compositionally biased region" description="Polar residues" evidence="7">
    <location>
        <begin position="176"/>
        <end position="187"/>
    </location>
</feature>
<comment type="similarity">
    <text evidence="1">Belongs to the peptidase C48 family.</text>
</comment>
<name>A0A2N9FA67_FAGSY</name>
<feature type="region of interest" description="Disordered" evidence="7">
    <location>
        <begin position="1112"/>
        <end position="1135"/>
    </location>
</feature>
<keyword evidence="5" id="KW-0788">Thiol protease</keyword>
<evidence type="ECO:0000256" key="5">
    <source>
        <dbReference type="ARBA" id="ARBA00022807"/>
    </source>
</evidence>
<keyword evidence="4" id="KW-0378">Hydrolase</keyword>
<organism evidence="9">
    <name type="scientific">Fagus sylvatica</name>
    <name type="common">Beechnut</name>
    <dbReference type="NCBI Taxonomy" id="28930"/>
    <lineage>
        <taxon>Eukaryota</taxon>
        <taxon>Viridiplantae</taxon>
        <taxon>Streptophyta</taxon>
        <taxon>Embryophyta</taxon>
        <taxon>Tracheophyta</taxon>
        <taxon>Spermatophyta</taxon>
        <taxon>Magnoliopsida</taxon>
        <taxon>eudicotyledons</taxon>
        <taxon>Gunneridae</taxon>
        <taxon>Pentapetalae</taxon>
        <taxon>rosids</taxon>
        <taxon>fabids</taxon>
        <taxon>Fagales</taxon>
        <taxon>Fagaceae</taxon>
        <taxon>Fagus</taxon>
    </lineage>
</organism>
<dbReference type="Gene3D" id="3.30.310.130">
    <property type="entry name" value="Ubiquitin-related"/>
    <property type="match status" value="1"/>
</dbReference>
<dbReference type="PROSITE" id="PS50600">
    <property type="entry name" value="ULP_PROTEASE"/>
    <property type="match status" value="1"/>
</dbReference>
<evidence type="ECO:0000256" key="4">
    <source>
        <dbReference type="ARBA" id="ARBA00022801"/>
    </source>
</evidence>
<dbReference type="GO" id="GO:0008234">
    <property type="term" value="F:cysteine-type peptidase activity"/>
    <property type="evidence" value="ECO:0007669"/>
    <property type="project" value="UniProtKB-KW"/>
</dbReference>
<evidence type="ECO:0000256" key="1">
    <source>
        <dbReference type="ARBA" id="ARBA00005234"/>
    </source>
</evidence>
<keyword evidence="3" id="KW-0833">Ubl conjugation pathway</keyword>
<dbReference type="Gene3D" id="1.10.418.20">
    <property type="match status" value="1"/>
</dbReference>
<dbReference type="Pfam" id="PF25352">
    <property type="entry name" value="PH_ULP"/>
    <property type="match status" value="1"/>
</dbReference>
<gene>
    <name evidence="9" type="ORF">FSB_LOCUS15679</name>
</gene>
<evidence type="ECO:0000313" key="9">
    <source>
        <dbReference type="EMBL" id="SPC87797.1"/>
    </source>
</evidence>
<feature type="region of interest" description="Disordered" evidence="7">
    <location>
        <begin position="624"/>
        <end position="651"/>
    </location>
</feature>
<feature type="domain" description="Ubiquitin-like protease family profile" evidence="8">
    <location>
        <begin position="374"/>
        <end position="568"/>
    </location>
</feature>
<evidence type="ECO:0000256" key="7">
    <source>
        <dbReference type="SAM" id="MobiDB-lite"/>
    </source>
</evidence>
<feature type="region of interest" description="Disordered" evidence="7">
    <location>
        <begin position="137"/>
        <end position="194"/>
    </location>
</feature>
<keyword evidence="2" id="KW-0645">Protease</keyword>
<dbReference type="EMBL" id="OIVN01000946">
    <property type="protein sequence ID" value="SPC87797.1"/>
    <property type="molecule type" value="Genomic_DNA"/>
</dbReference>
<feature type="compositionally biased region" description="Polar residues" evidence="7">
    <location>
        <begin position="1125"/>
        <end position="1135"/>
    </location>
</feature>
<protein>
    <recommendedName>
        <fullName evidence="8">Ubiquitin-like protease family profile domain-containing protein</fullName>
    </recommendedName>
</protein>
<proteinExistence type="inferred from homology"/>
<comment type="function">
    <text evidence="6">Protease that catalyzes two essential functions in the SUMO pathway: processing of full-length SUMOs to their mature forms and deconjugation of SUMO from targeted proteins.</text>
</comment>
<accession>A0A2N9FA67</accession>
<evidence type="ECO:0000256" key="3">
    <source>
        <dbReference type="ARBA" id="ARBA00022786"/>
    </source>
</evidence>
<evidence type="ECO:0000256" key="2">
    <source>
        <dbReference type="ARBA" id="ARBA00022670"/>
    </source>
</evidence>
<reference evidence="9" key="1">
    <citation type="submission" date="2018-02" db="EMBL/GenBank/DDBJ databases">
        <authorList>
            <person name="Cohen D.B."/>
            <person name="Kent A.D."/>
        </authorList>
    </citation>
    <scope>NUCLEOTIDE SEQUENCE</scope>
</reference>
<dbReference type="AlphaFoldDB" id="A0A2N9FA67"/>
<dbReference type="FunFam" id="3.30.310.130:FF:000006">
    <property type="entry name" value="Probable ubiquitin-like-specific protease 2B"/>
    <property type="match status" value="1"/>
</dbReference>
<dbReference type="GO" id="GO:0006508">
    <property type="term" value="P:proteolysis"/>
    <property type="evidence" value="ECO:0007669"/>
    <property type="project" value="UniProtKB-KW"/>
</dbReference>